<sequence>MSNTILYEINLENIQDSTTLNYIYNNKTDNYYLSSDFTKEFYITQAKAGFISTSIYIKDSFYLLPEIQFEYAVLDFKNLHISKKVEKLLNENSFRFVVNSDINLVLEKINSYHKDSWLCDRYRDLILDLYKNPDDDFEIYSVLLYYQDEIIAGEIGYKIKTTYTSLSGFSSKDRKFNNWGKLQLVLLAKYLEENGFSFWNLGHPYMQYKFDLGAKLYKREAFLRKWLKKISS</sequence>
<evidence type="ECO:0000313" key="7">
    <source>
        <dbReference type="Proteomes" id="UP000289132"/>
    </source>
</evidence>
<dbReference type="GO" id="GO:0008914">
    <property type="term" value="F:leucyl-tRNA--protein transferase activity"/>
    <property type="evidence" value="ECO:0007669"/>
    <property type="project" value="InterPro"/>
</dbReference>
<reference evidence="4 6" key="2">
    <citation type="submission" date="2018-07" db="EMBL/GenBank/DDBJ databases">
        <title>Complete genome of the Arcobacter trophiarum type strain LMG 25534.</title>
        <authorList>
            <person name="Miller W.G."/>
            <person name="Yee E."/>
        </authorList>
    </citation>
    <scope>NUCLEOTIDE SEQUENCE [LARGE SCALE GENOMIC DNA]</scope>
    <source>
        <strain evidence="4 6">LMG 25534</strain>
    </source>
</reference>
<name>A0AAD0QIM3_9BACT</name>
<dbReference type="PANTHER" id="PTHR30098">
    <property type="entry name" value="LEUCYL/PHENYLALANYL-TRNA--PROTEIN TRANSFERASE"/>
    <property type="match status" value="1"/>
</dbReference>
<evidence type="ECO:0000313" key="4">
    <source>
        <dbReference type="EMBL" id="AXK48113.1"/>
    </source>
</evidence>
<keyword evidence="3" id="KW-0012">Acyltransferase</keyword>
<organism evidence="4 6">
    <name type="scientific">Aliarcobacter trophiarum LMG 25534</name>
    <dbReference type="NCBI Taxonomy" id="1032241"/>
    <lineage>
        <taxon>Bacteria</taxon>
        <taxon>Pseudomonadati</taxon>
        <taxon>Campylobacterota</taxon>
        <taxon>Epsilonproteobacteria</taxon>
        <taxon>Campylobacterales</taxon>
        <taxon>Arcobacteraceae</taxon>
        <taxon>Aliarcobacter</taxon>
    </lineage>
</organism>
<dbReference type="EMBL" id="CP031367">
    <property type="protein sequence ID" value="AXK48113.1"/>
    <property type="molecule type" value="Genomic_DNA"/>
</dbReference>
<evidence type="ECO:0000256" key="2">
    <source>
        <dbReference type="ARBA" id="ARBA00022679"/>
    </source>
</evidence>
<dbReference type="AlphaFoldDB" id="A0AAD0QIM3"/>
<dbReference type="Proteomes" id="UP000254504">
    <property type="component" value="Chromosome"/>
</dbReference>
<dbReference type="GO" id="GO:0030163">
    <property type="term" value="P:protein catabolic process"/>
    <property type="evidence" value="ECO:0007669"/>
    <property type="project" value="InterPro"/>
</dbReference>
<gene>
    <name evidence="4" type="ORF">ATR_0220</name>
    <name evidence="5" type="ORF">CRU87_01615</name>
</gene>
<dbReference type="Proteomes" id="UP000289132">
    <property type="component" value="Unassembled WGS sequence"/>
</dbReference>
<dbReference type="KEGG" id="atp:ATR_0220"/>
<dbReference type="InterPro" id="IPR042203">
    <property type="entry name" value="Leu/Phe-tRNA_Trfase_C"/>
</dbReference>
<dbReference type="InterPro" id="IPR016181">
    <property type="entry name" value="Acyl_CoA_acyltransferase"/>
</dbReference>
<dbReference type="SUPFAM" id="SSF55729">
    <property type="entry name" value="Acyl-CoA N-acyltransferases (Nat)"/>
    <property type="match status" value="1"/>
</dbReference>
<dbReference type="Gene3D" id="3.40.630.70">
    <property type="entry name" value="Leucyl/phenylalanyl-tRNA-protein transferase, C-terminal domain"/>
    <property type="match status" value="1"/>
</dbReference>
<dbReference type="RefSeq" id="WP_115427659.1">
    <property type="nucleotide sequence ID" value="NZ_CP031367.1"/>
</dbReference>
<dbReference type="InterPro" id="IPR004616">
    <property type="entry name" value="Leu/Phe-tRNA_Trfase"/>
</dbReference>
<dbReference type="EMBL" id="PDKD01000001">
    <property type="protein sequence ID" value="RXJ93210.1"/>
    <property type="molecule type" value="Genomic_DNA"/>
</dbReference>
<evidence type="ECO:0000313" key="5">
    <source>
        <dbReference type="EMBL" id="RXJ93210.1"/>
    </source>
</evidence>
<accession>A0AAD0QIM3</accession>
<evidence type="ECO:0000256" key="3">
    <source>
        <dbReference type="ARBA" id="ARBA00023315"/>
    </source>
</evidence>
<dbReference type="GO" id="GO:0005737">
    <property type="term" value="C:cytoplasm"/>
    <property type="evidence" value="ECO:0007669"/>
    <property type="project" value="TreeGrafter"/>
</dbReference>
<protein>
    <submittedName>
        <fullName evidence="4">Leucyl, phenylalanyl-tRNA-protein transferase</fullName>
    </submittedName>
</protein>
<reference evidence="5 7" key="1">
    <citation type="submission" date="2017-10" db="EMBL/GenBank/DDBJ databases">
        <title>Genomics of the genus Arcobacter.</title>
        <authorList>
            <person name="Perez-Cataluna A."/>
            <person name="Figueras M.J."/>
        </authorList>
    </citation>
    <scope>NUCLEOTIDE SEQUENCE [LARGE SCALE GENOMIC DNA]</scope>
    <source>
        <strain evidence="5 7">LMG 25534</strain>
    </source>
</reference>
<dbReference type="PANTHER" id="PTHR30098:SF2">
    <property type="entry name" value="LEUCYL_PHENYLALANYL-TRNA--PROTEIN TRANSFERASE"/>
    <property type="match status" value="1"/>
</dbReference>
<evidence type="ECO:0000313" key="6">
    <source>
        <dbReference type="Proteomes" id="UP000254504"/>
    </source>
</evidence>
<dbReference type="Pfam" id="PF03588">
    <property type="entry name" value="Leu_Phe_trans"/>
    <property type="match status" value="1"/>
</dbReference>
<keyword evidence="1" id="KW-0963">Cytoplasm</keyword>
<keyword evidence="2 4" id="KW-0808">Transferase</keyword>
<keyword evidence="7" id="KW-1185">Reference proteome</keyword>
<proteinExistence type="predicted"/>
<evidence type="ECO:0000256" key="1">
    <source>
        <dbReference type="ARBA" id="ARBA00022490"/>
    </source>
</evidence>